<comment type="caution">
    <text evidence="7">The sequence shown here is derived from an EMBL/GenBank/DDBJ whole genome shotgun (WGS) entry which is preliminary data.</text>
</comment>
<protein>
    <recommendedName>
        <fullName evidence="6">UPAR/Ly6 domain-containing protein</fullName>
    </recommendedName>
</protein>
<evidence type="ECO:0000256" key="2">
    <source>
        <dbReference type="ARBA" id="ARBA00022475"/>
    </source>
</evidence>
<evidence type="ECO:0000256" key="4">
    <source>
        <dbReference type="ARBA" id="ARBA00023136"/>
    </source>
</evidence>
<dbReference type="EMBL" id="JAUCMX010000017">
    <property type="protein sequence ID" value="KAK3518589.1"/>
    <property type="molecule type" value="Genomic_DNA"/>
</dbReference>
<evidence type="ECO:0000256" key="1">
    <source>
        <dbReference type="ARBA" id="ARBA00004236"/>
    </source>
</evidence>
<accession>A0AAE0QD06</accession>
<dbReference type="InterPro" id="IPR045860">
    <property type="entry name" value="Snake_toxin-like_sf"/>
</dbReference>
<keyword evidence="5" id="KW-0325">Glycoprotein</keyword>
<gene>
    <name evidence="7" type="ORF">QTP70_004090</name>
</gene>
<dbReference type="GO" id="GO:0005886">
    <property type="term" value="C:plasma membrane"/>
    <property type="evidence" value="ECO:0007669"/>
    <property type="project" value="UniProtKB-SubCell"/>
</dbReference>
<dbReference type="InterPro" id="IPR035076">
    <property type="entry name" value="Toxin/TOLIP"/>
</dbReference>
<dbReference type="SUPFAM" id="SSF57302">
    <property type="entry name" value="Snake toxin-like"/>
    <property type="match status" value="1"/>
</dbReference>
<comment type="subcellular location">
    <subcellularLocation>
        <location evidence="1">Cell membrane</location>
    </subcellularLocation>
</comment>
<evidence type="ECO:0000256" key="3">
    <source>
        <dbReference type="ARBA" id="ARBA00022729"/>
    </source>
</evidence>
<keyword evidence="4" id="KW-0472">Membrane</keyword>
<keyword evidence="3" id="KW-0732">Signal</keyword>
<name>A0AAE0QD06_9TELE</name>
<organism evidence="7 8">
    <name type="scientific">Hemibagrus guttatus</name>
    <dbReference type="NCBI Taxonomy" id="175788"/>
    <lineage>
        <taxon>Eukaryota</taxon>
        <taxon>Metazoa</taxon>
        <taxon>Chordata</taxon>
        <taxon>Craniata</taxon>
        <taxon>Vertebrata</taxon>
        <taxon>Euteleostomi</taxon>
        <taxon>Actinopterygii</taxon>
        <taxon>Neopterygii</taxon>
        <taxon>Teleostei</taxon>
        <taxon>Ostariophysi</taxon>
        <taxon>Siluriformes</taxon>
        <taxon>Bagridae</taxon>
        <taxon>Hemibagrus</taxon>
    </lineage>
</organism>
<feature type="domain" description="UPAR/Ly6" evidence="6">
    <location>
        <begin position="48"/>
        <end position="128"/>
    </location>
</feature>
<dbReference type="InterPro" id="IPR016054">
    <property type="entry name" value="LY6_UPA_recep-like"/>
</dbReference>
<evidence type="ECO:0000313" key="8">
    <source>
        <dbReference type="Proteomes" id="UP001274896"/>
    </source>
</evidence>
<dbReference type="Proteomes" id="UP001274896">
    <property type="component" value="Unassembled WGS sequence"/>
</dbReference>
<evidence type="ECO:0000256" key="5">
    <source>
        <dbReference type="ARBA" id="ARBA00023180"/>
    </source>
</evidence>
<evidence type="ECO:0000259" key="6">
    <source>
        <dbReference type="SMART" id="SM00134"/>
    </source>
</evidence>
<evidence type="ECO:0000313" key="7">
    <source>
        <dbReference type="EMBL" id="KAK3518589.1"/>
    </source>
</evidence>
<reference evidence="7" key="1">
    <citation type="submission" date="2023-06" db="EMBL/GenBank/DDBJ databases">
        <title>Male Hemibagrus guttatus genome.</title>
        <authorList>
            <person name="Bian C."/>
        </authorList>
    </citation>
    <scope>NUCLEOTIDE SEQUENCE</scope>
    <source>
        <strain evidence="7">Male_cb2023</strain>
        <tissue evidence="7">Muscle</tissue>
    </source>
</reference>
<dbReference type="SMART" id="SM00134">
    <property type="entry name" value="LU"/>
    <property type="match status" value="1"/>
</dbReference>
<dbReference type="Gene3D" id="2.10.60.10">
    <property type="entry name" value="CD59"/>
    <property type="match status" value="1"/>
</dbReference>
<keyword evidence="8" id="KW-1185">Reference proteome</keyword>
<sequence length="143" mass="15089">MAVVVNPGLDRSGEELNQAMVNVVSLSGECTTSSLGPKTCIAAAVSQLSCYTCDPTNCKTYIKQNCPSGLDSCLSATATVLDNKITLKACASKEVCDMAQSPFPGLTVENVKCCQTNLCNGAESFTQSFLLMFIPLLSSLLFL</sequence>
<keyword evidence="2" id="KW-1003">Cell membrane</keyword>
<proteinExistence type="predicted"/>
<dbReference type="AlphaFoldDB" id="A0AAE0QD06"/>
<dbReference type="Pfam" id="PF00087">
    <property type="entry name" value="Toxin_TOLIP"/>
    <property type="match status" value="1"/>
</dbReference>